<protein>
    <submittedName>
        <fullName evidence="2">Uncharacterized protein</fullName>
    </submittedName>
</protein>
<sequence length="63" mass="7074">MFAVLLKCHGFLSVVLPGLIGIRILGLGYIGVQKQIYINYWKVNWNNYAVNPSSLLKLLLIPS</sequence>
<dbReference type="AlphaFoldDB" id="A0A2P2IQJ7"/>
<feature type="transmembrane region" description="Helical" evidence="1">
    <location>
        <begin position="12"/>
        <end position="32"/>
    </location>
</feature>
<evidence type="ECO:0000313" key="2">
    <source>
        <dbReference type="EMBL" id="MBW83484.1"/>
    </source>
</evidence>
<keyword evidence="1" id="KW-0472">Membrane</keyword>
<keyword evidence="1" id="KW-1133">Transmembrane helix</keyword>
<keyword evidence="1" id="KW-0812">Transmembrane</keyword>
<reference evidence="2" key="1">
    <citation type="submission" date="2018-02" db="EMBL/GenBank/DDBJ databases">
        <title>Rhizophora mucronata_Transcriptome.</title>
        <authorList>
            <person name="Meera S.P."/>
            <person name="Sreeshan A."/>
            <person name="Augustine A."/>
        </authorList>
    </citation>
    <scope>NUCLEOTIDE SEQUENCE</scope>
    <source>
        <tissue evidence="2">Leaf</tissue>
    </source>
</reference>
<accession>A0A2P2IQJ7</accession>
<organism evidence="2">
    <name type="scientific">Rhizophora mucronata</name>
    <name type="common">Asiatic mangrove</name>
    <dbReference type="NCBI Taxonomy" id="61149"/>
    <lineage>
        <taxon>Eukaryota</taxon>
        <taxon>Viridiplantae</taxon>
        <taxon>Streptophyta</taxon>
        <taxon>Embryophyta</taxon>
        <taxon>Tracheophyta</taxon>
        <taxon>Spermatophyta</taxon>
        <taxon>Magnoliopsida</taxon>
        <taxon>eudicotyledons</taxon>
        <taxon>Gunneridae</taxon>
        <taxon>Pentapetalae</taxon>
        <taxon>rosids</taxon>
        <taxon>fabids</taxon>
        <taxon>Malpighiales</taxon>
        <taxon>Rhizophoraceae</taxon>
        <taxon>Rhizophora</taxon>
    </lineage>
</organism>
<evidence type="ECO:0000256" key="1">
    <source>
        <dbReference type="SAM" id="Phobius"/>
    </source>
</evidence>
<name>A0A2P2IQJ7_RHIMU</name>
<proteinExistence type="predicted"/>
<dbReference type="EMBL" id="GGEC01003001">
    <property type="protein sequence ID" value="MBW83484.1"/>
    <property type="molecule type" value="Transcribed_RNA"/>
</dbReference>